<dbReference type="PANTHER" id="PTHR36004">
    <property type="entry name" value="AT-RICH INTERACTIVE DOMAIN PROTEIN"/>
    <property type="match status" value="1"/>
</dbReference>
<feature type="compositionally biased region" description="Polar residues" evidence="1">
    <location>
        <begin position="31"/>
        <end position="45"/>
    </location>
</feature>
<gene>
    <name evidence="3" type="ORF">BUALT_Bualt07G0080700</name>
</gene>
<reference evidence="3" key="1">
    <citation type="submission" date="2019-10" db="EMBL/GenBank/DDBJ databases">
        <authorList>
            <person name="Zhang R."/>
            <person name="Pan Y."/>
            <person name="Wang J."/>
            <person name="Ma R."/>
            <person name="Yu S."/>
        </authorList>
    </citation>
    <scope>NUCLEOTIDE SEQUENCE</scope>
    <source>
        <strain evidence="3">LA-IB0</strain>
        <tissue evidence="3">Leaf</tissue>
    </source>
</reference>
<keyword evidence="2" id="KW-1133">Transmembrane helix</keyword>
<evidence type="ECO:0000313" key="4">
    <source>
        <dbReference type="Proteomes" id="UP000826271"/>
    </source>
</evidence>
<dbReference type="EMBL" id="WHWC01000007">
    <property type="protein sequence ID" value="KAG8379362.1"/>
    <property type="molecule type" value="Genomic_DNA"/>
</dbReference>
<feature type="transmembrane region" description="Helical" evidence="2">
    <location>
        <begin position="134"/>
        <end position="154"/>
    </location>
</feature>
<dbReference type="PANTHER" id="PTHR36004:SF1">
    <property type="entry name" value="AT-RICH INTERACTIVE DOMAIN PROTEIN"/>
    <property type="match status" value="1"/>
</dbReference>
<dbReference type="Proteomes" id="UP000826271">
    <property type="component" value="Unassembled WGS sequence"/>
</dbReference>
<evidence type="ECO:0000256" key="2">
    <source>
        <dbReference type="SAM" id="Phobius"/>
    </source>
</evidence>
<comment type="caution">
    <text evidence="3">The sequence shown here is derived from an EMBL/GenBank/DDBJ whole genome shotgun (WGS) entry which is preliminary data.</text>
</comment>
<keyword evidence="4" id="KW-1185">Reference proteome</keyword>
<dbReference type="AlphaFoldDB" id="A0AAV6XFN2"/>
<protein>
    <submittedName>
        <fullName evidence="3">Uncharacterized protein</fullName>
    </submittedName>
</protein>
<sequence length="200" mass="21722">MALAGGSSRILCSTPNRTPGTHIHLRRPFLKTSSPSWSQTPPFTVSASPKKLSSSSSSRTGRFDSKNRKTSPVTTKEQEEETLVDEGNEIAGDEFSSSTTAAFDDGFVMPELPGDKPDPFEGSQWDALGFFVQYMWAFGIVFALVACGIAVATYNEGATDFKDTPAYKESIESREFPEEPDASNSNVFDSNPTEQAPSLE</sequence>
<feature type="compositionally biased region" description="Polar residues" evidence="1">
    <location>
        <begin position="182"/>
        <end position="200"/>
    </location>
</feature>
<feature type="region of interest" description="Disordered" evidence="1">
    <location>
        <begin position="170"/>
        <end position="200"/>
    </location>
</feature>
<feature type="region of interest" description="Disordered" evidence="1">
    <location>
        <begin position="1"/>
        <end position="83"/>
    </location>
</feature>
<feature type="compositionally biased region" description="Polar residues" evidence="1">
    <location>
        <begin position="10"/>
        <end position="19"/>
    </location>
</feature>
<feature type="compositionally biased region" description="Low complexity" evidence="1">
    <location>
        <begin position="46"/>
        <end position="58"/>
    </location>
</feature>
<keyword evidence="2" id="KW-0812">Transmembrane</keyword>
<keyword evidence="2" id="KW-0472">Membrane</keyword>
<evidence type="ECO:0000313" key="3">
    <source>
        <dbReference type="EMBL" id="KAG8379362.1"/>
    </source>
</evidence>
<proteinExistence type="predicted"/>
<organism evidence="3 4">
    <name type="scientific">Buddleja alternifolia</name>
    <dbReference type="NCBI Taxonomy" id="168488"/>
    <lineage>
        <taxon>Eukaryota</taxon>
        <taxon>Viridiplantae</taxon>
        <taxon>Streptophyta</taxon>
        <taxon>Embryophyta</taxon>
        <taxon>Tracheophyta</taxon>
        <taxon>Spermatophyta</taxon>
        <taxon>Magnoliopsida</taxon>
        <taxon>eudicotyledons</taxon>
        <taxon>Gunneridae</taxon>
        <taxon>Pentapetalae</taxon>
        <taxon>asterids</taxon>
        <taxon>lamiids</taxon>
        <taxon>Lamiales</taxon>
        <taxon>Scrophulariaceae</taxon>
        <taxon>Buddlejeae</taxon>
        <taxon>Buddleja</taxon>
    </lineage>
</organism>
<evidence type="ECO:0000256" key="1">
    <source>
        <dbReference type="SAM" id="MobiDB-lite"/>
    </source>
</evidence>
<accession>A0AAV6XFN2</accession>
<name>A0AAV6XFN2_9LAMI</name>